<dbReference type="Proteomes" id="UP000235116">
    <property type="component" value="Chromosome"/>
</dbReference>
<evidence type="ECO:0000313" key="1">
    <source>
        <dbReference type="EMBL" id="AUM12957.1"/>
    </source>
</evidence>
<dbReference type="EMBL" id="CP022684">
    <property type="protein sequence ID" value="AUM12957.1"/>
    <property type="molecule type" value="Genomic_DNA"/>
</dbReference>
<dbReference type="AlphaFoldDB" id="A0A2K9LL43"/>
<reference evidence="2" key="1">
    <citation type="submission" date="2017-08" db="EMBL/GenBank/DDBJ databases">
        <title>Direct submision.</title>
        <authorList>
            <person name="Kim S.-J."/>
            <person name="Rhee S.-K."/>
        </authorList>
    </citation>
    <scope>NUCLEOTIDE SEQUENCE [LARGE SCALE GENOMIC DNA]</scope>
    <source>
        <strain evidence="2">GI5</strain>
    </source>
</reference>
<protein>
    <submittedName>
        <fullName evidence="1">Uncharacterized protein</fullName>
    </submittedName>
</protein>
<dbReference type="KEGG" id="kak:Kalk_11205"/>
<sequence length="211" mass="23700">MSISILDQYYLGMNSIEDRGSNLKWLAALEKSSFKNFNMFDEQAAGFSLRKEVEHEADSSPDLQHGYPAIEKKGHSSSLSVDSMSVILKVEAPLNSVSKTAVNNAITITANGGHVQIKMNNIFELDSKVSSSKIVVQQLLENEFASEFYKVIESKSGVTVLIRNYFDVNAHDVRRIVHRLMTYVQENTGFRPKVIVNGLKIESSAREVLWR</sequence>
<keyword evidence="2" id="KW-1185">Reference proteome</keyword>
<evidence type="ECO:0000313" key="2">
    <source>
        <dbReference type="Proteomes" id="UP000235116"/>
    </source>
</evidence>
<proteinExistence type="predicted"/>
<gene>
    <name evidence="1" type="ORF">Kalk_11205</name>
</gene>
<accession>A0A2K9LL43</accession>
<dbReference type="RefSeq" id="WP_101894336.1">
    <property type="nucleotide sequence ID" value="NZ_CP022684.1"/>
</dbReference>
<organism evidence="1 2">
    <name type="scientific">Ketobacter alkanivorans</name>
    <dbReference type="NCBI Taxonomy" id="1917421"/>
    <lineage>
        <taxon>Bacteria</taxon>
        <taxon>Pseudomonadati</taxon>
        <taxon>Pseudomonadota</taxon>
        <taxon>Gammaproteobacteria</taxon>
        <taxon>Pseudomonadales</taxon>
        <taxon>Ketobacteraceae</taxon>
        <taxon>Ketobacter</taxon>
    </lineage>
</organism>
<name>A0A2K9LL43_9GAMM</name>